<evidence type="ECO:0000313" key="3">
    <source>
        <dbReference type="EMBL" id="MPV37179.1"/>
    </source>
</evidence>
<evidence type="ECO:0000256" key="1">
    <source>
        <dbReference type="SAM" id="MobiDB-lite"/>
    </source>
</evidence>
<organism evidence="3 4">
    <name type="scientific">Georgenia subflava</name>
    <dbReference type="NCBI Taxonomy" id="1622177"/>
    <lineage>
        <taxon>Bacteria</taxon>
        <taxon>Bacillati</taxon>
        <taxon>Actinomycetota</taxon>
        <taxon>Actinomycetes</taxon>
        <taxon>Micrococcales</taxon>
        <taxon>Bogoriellaceae</taxon>
        <taxon>Georgenia</taxon>
    </lineage>
</organism>
<gene>
    <name evidence="3" type="ORF">GB881_08955</name>
</gene>
<feature type="region of interest" description="Disordered" evidence="1">
    <location>
        <begin position="298"/>
        <end position="350"/>
    </location>
</feature>
<dbReference type="AlphaFoldDB" id="A0A6N7EGD0"/>
<reference evidence="3 4" key="1">
    <citation type="submission" date="2019-10" db="EMBL/GenBank/DDBJ databases">
        <title>Georgenia wutianyii sp. nov. and Georgenia yuyongxinii sp. nov. isolated from plateau pika (Ochotona curzoniae) in the Qinghai-Tibet plateau of China.</title>
        <authorList>
            <person name="Tian Z."/>
        </authorList>
    </citation>
    <scope>NUCLEOTIDE SEQUENCE [LARGE SCALE GENOMIC DNA]</scope>
    <source>
        <strain evidence="3 4">JCM 19765</strain>
    </source>
</reference>
<dbReference type="Proteomes" id="UP000437709">
    <property type="component" value="Unassembled WGS sequence"/>
</dbReference>
<feature type="transmembrane region" description="Helical" evidence="2">
    <location>
        <begin position="235"/>
        <end position="253"/>
    </location>
</feature>
<keyword evidence="2" id="KW-0812">Transmembrane</keyword>
<keyword evidence="2" id="KW-1133">Transmembrane helix</keyword>
<feature type="compositionally biased region" description="Basic and acidic residues" evidence="1">
    <location>
        <begin position="328"/>
        <end position="337"/>
    </location>
</feature>
<protein>
    <recommendedName>
        <fullName evidence="5">WXG100 family type VII secretion target</fullName>
    </recommendedName>
</protein>
<keyword evidence="4" id="KW-1185">Reference proteome</keyword>
<proteinExistence type="predicted"/>
<sequence>MTRPTDWSPLNMWDDPVPGDPEAVATGADSMVATASTISAAAENLRSIAASDGMTSKAVDKFRERANEVAAEIELAKDRYADTGTALNGYVPHLRHAQTWSETALENARDARTAMATASEDLAQHRRAGWNAEDDAARTRAEENADAAQTAYNAADGRLEAAFALLRTAANHRDEHAEIARGKIEDALEINDLDDSGWRQFLNKNAEFLDGVAKVLGAIGAVIAVVSLFVPGLNLLTIALVVGVGAAAINFALAENGNKGWGDFAWDVIGLATLGVGKIGALALRGVRASRATQVARNRASVLTPARPRGVPRRGRAGNRASRRRSRTGRERARQEYLDATTPPTTRNPFQSARQNVADNGWANVLRSGGGADAYQMSYYQRMAVQGQGGGQAADQLVRLQMLTGGWSNAEGAMSIYGTTGFANPVASWGGNVLDSMVGDQRQQDDVGGYLR</sequence>
<evidence type="ECO:0008006" key="5">
    <source>
        <dbReference type="Google" id="ProtNLM"/>
    </source>
</evidence>
<name>A0A6N7EGD0_9MICO</name>
<evidence type="ECO:0000256" key="2">
    <source>
        <dbReference type="SAM" id="Phobius"/>
    </source>
</evidence>
<dbReference type="OrthoDB" id="5024177at2"/>
<accession>A0A6N7EGD0</accession>
<dbReference type="RefSeq" id="WP_152195563.1">
    <property type="nucleotide sequence ID" value="NZ_VUKD01000003.1"/>
</dbReference>
<feature type="transmembrane region" description="Helical" evidence="2">
    <location>
        <begin position="265"/>
        <end position="284"/>
    </location>
</feature>
<feature type="compositionally biased region" description="Basic residues" evidence="1">
    <location>
        <begin position="310"/>
        <end position="327"/>
    </location>
</feature>
<evidence type="ECO:0000313" key="4">
    <source>
        <dbReference type="Proteomes" id="UP000437709"/>
    </source>
</evidence>
<feature type="transmembrane region" description="Helical" evidence="2">
    <location>
        <begin position="208"/>
        <end position="229"/>
    </location>
</feature>
<dbReference type="EMBL" id="WHPC01000028">
    <property type="protein sequence ID" value="MPV37179.1"/>
    <property type="molecule type" value="Genomic_DNA"/>
</dbReference>
<comment type="caution">
    <text evidence="3">The sequence shown here is derived from an EMBL/GenBank/DDBJ whole genome shotgun (WGS) entry which is preliminary data.</text>
</comment>
<keyword evidence="2" id="KW-0472">Membrane</keyword>